<dbReference type="Proteomes" id="UP000241462">
    <property type="component" value="Unassembled WGS sequence"/>
</dbReference>
<name>A0A2T2ZWF1_9PEZI</name>
<dbReference type="STRING" id="2025994.A0A2T2ZWF1"/>
<evidence type="ECO:0000313" key="9">
    <source>
        <dbReference type="Proteomes" id="UP000241462"/>
    </source>
</evidence>
<keyword evidence="3 6" id="KW-1133">Transmembrane helix</keyword>
<evidence type="ECO:0000256" key="5">
    <source>
        <dbReference type="SAM" id="MobiDB-lite"/>
    </source>
</evidence>
<evidence type="ECO:0000313" key="8">
    <source>
        <dbReference type="EMBL" id="PSR78436.1"/>
    </source>
</evidence>
<feature type="transmembrane region" description="Helical" evidence="6">
    <location>
        <begin position="12"/>
        <end position="34"/>
    </location>
</feature>
<proteinExistence type="predicted"/>
<dbReference type="InterPro" id="IPR008253">
    <property type="entry name" value="Marvel"/>
</dbReference>
<evidence type="ECO:0000259" key="7">
    <source>
        <dbReference type="Pfam" id="PF01284"/>
    </source>
</evidence>
<gene>
    <name evidence="8" type="ORF">BD289DRAFT_376688</name>
</gene>
<feature type="transmembrane region" description="Helical" evidence="6">
    <location>
        <begin position="77"/>
        <end position="100"/>
    </location>
</feature>
<dbReference type="Pfam" id="PF01284">
    <property type="entry name" value="MARVEL"/>
    <property type="match status" value="1"/>
</dbReference>
<comment type="subcellular location">
    <subcellularLocation>
        <location evidence="1">Membrane</location>
        <topology evidence="1">Multi-pass membrane protein</topology>
    </subcellularLocation>
</comment>
<dbReference type="PANTHER" id="PTHR37451:SF3">
    <property type="entry name" value="MARVEL DOMAIN-CONTAINING PROTEIN"/>
    <property type="match status" value="1"/>
</dbReference>
<evidence type="ECO:0000256" key="6">
    <source>
        <dbReference type="SAM" id="Phobius"/>
    </source>
</evidence>
<accession>A0A2T2ZWF1</accession>
<keyword evidence="9" id="KW-1185">Reference proteome</keyword>
<evidence type="ECO:0000256" key="4">
    <source>
        <dbReference type="ARBA" id="ARBA00023136"/>
    </source>
</evidence>
<feature type="transmembrane region" description="Helical" evidence="6">
    <location>
        <begin position="46"/>
        <end position="65"/>
    </location>
</feature>
<dbReference type="AlphaFoldDB" id="A0A2T2ZWF1"/>
<feature type="region of interest" description="Disordered" evidence="5">
    <location>
        <begin position="185"/>
        <end position="222"/>
    </location>
</feature>
<evidence type="ECO:0000256" key="2">
    <source>
        <dbReference type="ARBA" id="ARBA00022692"/>
    </source>
</evidence>
<organism evidence="8 9">
    <name type="scientific">Coniella lustricola</name>
    <dbReference type="NCBI Taxonomy" id="2025994"/>
    <lineage>
        <taxon>Eukaryota</taxon>
        <taxon>Fungi</taxon>
        <taxon>Dikarya</taxon>
        <taxon>Ascomycota</taxon>
        <taxon>Pezizomycotina</taxon>
        <taxon>Sordariomycetes</taxon>
        <taxon>Sordariomycetidae</taxon>
        <taxon>Diaporthales</taxon>
        <taxon>Schizoparmaceae</taxon>
        <taxon>Coniella</taxon>
    </lineage>
</organism>
<feature type="region of interest" description="Disordered" evidence="5">
    <location>
        <begin position="250"/>
        <end position="297"/>
    </location>
</feature>
<protein>
    <recommendedName>
        <fullName evidence="7">MARVEL domain-containing protein</fullName>
    </recommendedName>
</protein>
<sequence length="297" mass="31856">MVEINHDKIPLYKMIVHVAQIVLSVTIWCLEIAVFKGGDVNGNMGWTFGVCFLSIPAWIYLIMAPRYPRAANIAQPNALVTVDAIMTIIWLSAFATQAAYNTANDCGTACAVSKAIVGLGVFETVLWAVSTLISWATLQYYNTNGVLPGYDNLHRGRTHTLNDIDPDKAAFSTAPADEEAYAPLGGMHDHDDPMEPEFNAGPYHSSGSPSHHDSDSFGASHLDTSYGGASGMGGNSINSRYDSAYDSHGAHTAYESHSSPAPAGGALYSPPQVHDEEYDGPAQFPAGNYDNIGLRQV</sequence>
<evidence type="ECO:0000256" key="1">
    <source>
        <dbReference type="ARBA" id="ARBA00004141"/>
    </source>
</evidence>
<dbReference type="OrthoDB" id="5284712at2759"/>
<reference evidence="8 9" key="1">
    <citation type="journal article" date="2018" name="Mycol. Prog.">
        <title>Coniella lustricola, a new species from submerged detritus.</title>
        <authorList>
            <person name="Raudabaugh D.B."/>
            <person name="Iturriaga T."/>
            <person name="Carver A."/>
            <person name="Mondo S."/>
            <person name="Pangilinan J."/>
            <person name="Lipzen A."/>
            <person name="He G."/>
            <person name="Amirebrahimi M."/>
            <person name="Grigoriev I.V."/>
            <person name="Miller A.N."/>
        </authorList>
    </citation>
    <scope>NUCLEOTIDE SEQUENCE [LARGE SCALE GENOMIC DNA]</scope>
    <source>
        <strain evidence="8 9">B22-T-1</strain>
    </source>
</reference>
<keyword evidence="2 6" id="KW-0812">Transmembrane</keyword>
<evidence type="ECO:0000256" key="3">
    <source>
        <dbReference type="ARBA" id="ARBA00022989"/>
    </source>
</evidence>
<dbReference type="InParanoid" id="A0A2T2ZWF1"/>
<feature type="domain" description="MARVEL" evidence="7">
    <location>
        <begin position="13"/>
        <end position="132"/>
    </location>
</feature>
<dbReference type="PANTHER" id="PTHR37451">
    <property type="entry name" value="MARVEL DOMAIN"/>
    <property type="match status" value="1"/>
</dbReference>
<dbReference type="EMBL" id="KZ678607">
    <property type="protein sequence ID" value="PSR78436.1"/>
    <property type="molecule type" value="Genomic_DNA"/>
</dbReference>
<keyword evidence="4 6" id="KW-0472">Membrane</keyword>
<dbReference type="GO" id="GO:0016020">
    <property type="term" value="C:membrane"/>
    <property type="evidence" value="ECO:0007669"/>
    <property type="project" value="UniProtKB-SubCell"/>
</dbReference>